<dbReference type="AlphaFoldDB" id="A0A0K1QFR1"/>
<organism evidence="1 2">
    <name type="scientific">Labilithrix luteola</name>
    <dbReference type="NCBI Taxonomy" id="1391654"/>
    <lineage>
        <taxon>Bacteria</taxon>
        <taxon>Pseudomonadati</taxon>
        <taxon>Myxococcota</taxon>
        <taxon>Polyangia</taxon>
        <taxon>Polyangiales</taxon>
        <taxon>Labilitrichaceae</taxon>
        <taxon>Labilithrix</taxon>
    </lineage>
</organism>
<proteinExistence type="predicted"/>
<name>A0A0K1QFR1_9BACT</name>
<reference evidence="1 2" key="1">
    <citation type="submission" date="2015-08" db="EMBL/GenBank/DDBJ databases">
        <authorList>
            <person name="Babu N.S."/>
            <person name="Beckwith C.J."/>
            <person name="Beseler K.G."/>
            <person name="Brison A."/>
            <person name="Carone J.V."/>
            <person name="Caskin T.P."/>
            <person name="Diamond M."/>
            <person name="Durham M.E."/>
            <person name="Foxe J.M."/>
            <person name="Go M."/>
            <person name="Henderson B.A."/>
            <person name="Jones I.B."/>
            <person name="McGettigan J.A."/>
            <person name="Micheletti S.J."/>
            <person name="Nasrallah M.E."/>
            <person name="Ortiz D."/>
            <person name="Piller C.R."/>
            <person name="Privatt S.R."/>
            <person name="Schneider S.L."/>
            <person name="Sharp S."/>
            <person name="Smith T.C."/>
            <person name="Stanton J.D."/>
            <person name="Ullery H.E."/>
            <person name="Wilson R.J."/>
            <person name="Serrano M.G."/>
            <person name="Buck G."/>
            <person name="Lee V."/>
            <person name="Wang Y."/>
            <person name="Carvalho R."/>
            <person name="Voegtly L."/>
            <person name="Shi R."/>
            <person name="Duckworth R."/>
            <person name="Johnson A."/>
            <person name="Loviza R."/>
            <person name="Walstead R."/>
            <person name="Shah Z."/>
            <person name="Kiflezghi M."/>
            <person name="Wade K."/>
            <person name="Ball S.L."/>
            <person name="Bradley K.W."/>
            <person name="Asai D.J."/>
            <person name="Bowman C.A."/>
            <person name="Russell D.A."/>
            <person name="Pope W.H."/>
            <person name="Jacobs-Sera D."/>
            <person name="Hendrix R.W."/>
            <person name="Hatfull G.F."/>
        </authorList>
    </citation>
    <scope>NUCLEOTIDE SEQUENCE [LARGE SCALE GENOMIC DNA]</scope>
    <source>
        <strain evidence="1 2">DSM 27648</strain>
    </source>
</reference>
<gene>
    <name evidence="1" type="ORF">AKJ09_11160</name>
</gene>
<accession>A0A0K1QFR1</accession>
<dbReference type="EMBL" id="CP012333">
    <property type="protein sequence ID" value="AKV04497.1"/>
    <property type="molecule type" value="Genomic_DNA"/>
</dbReference>
<evidence type="ECO:0000313" key="2">
    <source>
        <dbReference type="Proteomes" id="UP000064967"/>
    </source>
</evidence>
<dbReference type="KEGG" id="llu:AKJ09_11160"/>
<sequence>MIEEFKRSDSLPMVAAALYILGSLAQDPEKRHRIATPWAWELRQKARGLRNGGYGPAARQASVVARMVSAVALGEISSDELFRAGSDIDVSTSAFNTALQVLESVMNQGLDVA</sequence>
<evidence type="ECO:0000313" key="1">
    <source>
        <dbReference type="EMBL" id="AKV04497.1"/>
    </source>
</evidence>
<keyword evidence="2" id="KW-1185">Reference proteome</keyword>
<protein>
    <submittedName>
        <fullName evidence="1">Uncharacterized protein</fullName>
    </submittedName>
</protein>
<dbReference type="Proteomes" id="UP000064967">
    <property type="component" value="Chromosome"/>
</dbReference>